<sequence length="80" mass="9322">MIVSFGYTSLQIEHDLTRFIQLSHNSGFLSVTDWAQNSVLQFKQEPNVVHLSHNVYPLLIITGFKDFKLWQLILLHLLNI</sequence>
<reference evidence="1" key="1">
    <citation type="submission" date="2018-10" db="EMBL/GenBank/DDBJ databases">
        <title>Hidden diversity of soil giant viruses.</title>
        <authorList>
            <person name="Schulz F."/>
            <person name="Alteio L."/>
            <person name="Goudeau D."/>
            <person name="Ryan E.M."/>
            <person name="Malmstrom R.R."/>
            <person name="Blanchard J."/>
            <person name="Woyke T."/>
        </authorList>
    </citation>
    <scope>NUCLEOTIDE SEQUENCE</scope>
    <source>
        <strain evidence="1">BAV1</strain>
    </source>
</reference>
<gene>
    <name evidence="1" type="ORF">Barrevirus39_3</name>
</gene>
<accession>A0A3G4ZR40</accession>
<dbReference type="EMBL" id="MK072036">
    <property type="protein sequence ID" value="AYV77345.1"/>
    <property type="molecule type" value="Genomic_DNA"/>
</dbReference>
<proteinExistence type="predicted"/>
<name>A0A3G4ZR40_9VIRU</name>
<protein>
    <submittedName>
        <fullName evidence="1">Uncharacterized protein</fullName>
    </submittedName>
</protein>
<organism evidence="1">
    <name type="scientific">Barrevirus sp</name>
    <dbReference type="NCBI Taxonomy" id="2487763"/>
    <lineage>
        <taxon>Viruses</taxon>
        <taxon>Varidnaviria</taxon>
        <taxon>Bamfordvirae</taxon>
        <taxon>Nucleocytoviricota</taxon>
        <taxon>Megaviricetes</taxon>
        <taxon>Imitervirales</taxon>
        <taxon>Mimiviridae</taxon>
        <taxon>Klosneuvirinae</taxon>
    </lineage>
</organism>
<evidence type="ECO:0000313" key="1">
    <source>
        <dbReference type="EMBL" id="AYV77345.1"/>
    </source>
</evidence>